<organism evidence="1 2">
    <name type="scientific">Carnobacterium maltaromaticum</name>
    <name type="common">Carnobacterium piscicola</name>
    <dbReference type="NCBI Taxonomy" id="2751"/>
    <lineage>
        <taxon>Bacteria</taxon>
        <taxon>Bacillati</taxon>
        <taxon>Bacillota</taxon>
        <taxon>Bacilli</taxon>
        <taxon>Lactobacillales</taxon>
        <taxon>Carnobacteriaceae</taxon>
        <taxon>Carnobacterium</taxon>
    </lineage>
</organism>
<reference evidence="1" key="1">
    <citation type="submission" date="2023-08" db="EMBL/GenBank/DDBJ databases">
        <title>Genomic characterization of piscicolin 126 produced by Carnobacterium maltaromaticum CM22 strain isolated from salmon (Salmo salar).</title>
        <authorList>
            <person name="Gonzalez-Gragera E."/>
            <person name="Garcia-Lopez J.D."/>
            <person name="Teso-Perez C."/>
            <person name="Gimenez-Hernandez I."/>
            <person name="Peralta-Sanchez J.M."/>
            <person name="Valdivia E."/>
            <person name="Montalban-Lopez M."/>
            <person name="Martin-Platero A.M."/>
            <person name="Banos A."/>
            <person name="Martinez-Bueno M."/>
        </authorList>
    </citation>
    <scope>NUCLEOTIDE SEQUENCE</scope>
    <source>
        <strain evidence="1">CM22</strain>
    </source>
</reference>
<sequence length="78" mass="9642">MKKISFDLVKYDDKTNEDYDYLLTVKKKHLMRFLKSNMDNMPYKEYLDTFTNDDTWEFYSFLNAHNLWHKEKFIGKSI</sequence>
<accession>A0AAW9JYI1</accession>
<protein>
    <submittedName>
        <fullName evidence="1">Uncharacterized protein</fullName>
    </submittedName>
</protein>
<dbReference type="EMBL" id="JAVBVO010000024">
    <property type="protein sequence ID" value="MDZ5760698.1"/>
    <property type="molecule type" value="Genomic_DNA"/>
</dbReference>
<name>A0AAW9JYI1_CARML</name>
<dbReference type="Proteomes" id="UP001290462">
    <property type="component" value="Unassembled WGS sequence"/>
</dbReference>
<gene>
    <name evidence="1" type="ORF">RAK27_18815</name>
</gene>
<proteinExistence type="predicted"/>
<evidence type="ECO:0000313" key="1">
    <source>
        <dbReference type="EMBL" id="MDZ5760698.1"/>
    </source>
</evidence>
<dbReference type="RefSeq" id="WP_201735511.1">
    <property type="nucleotide sequence ID" value="NZ_CAJGUS010000091.1"/>
</dbReference>
<dbReference type="AlphaFoldDB" id="A0AAW9JYI1"/>
<evidence type="ECO:0000313" key="2">
    <source>
        <dbReference type="Proteomes" id="UP001290462"/>
    </source>
</evidence>
<comment type="caution">
    <text evidence="1">The sequence shown here is derived from an EMBL/GenBank/DDBJ whole genome shotgun (WGS) entry which is preliminary data.</text>
</comment>